<dbReference type="OrthoDB" id="6545508at2"/>
<dbReference type="Gene3D" id="3.30.1150.10">
    <property type="match status" value="1"/>
</dbReference>
<reference evidence="2 3" key="1">
    <citation type="submission" date="2019-11" db="EMBL/GenBank/DDBJ databases">
        <title>Isolation and Application of One Kind of P-Hydroxybenzoic Acid Degrading Bacterium in Mitigating Cropping Obstacle of Cucumber.</title>
        <authorList>
            <person name="Wu F."/>
            <person name="An Y."/>
        </authorList>
    </citation>
    <scope>NUCLEOTIDE SEQUENCE [LARGE SCALE GENOMIC DNA]</scope>
    <source>
        <strain evidence="2 3">P620</strain>
    </source>
</reference>
<proteinExistence type="predicted"/>
<accession>A0A6B8N3H3</accession>
<name>A0A6B8N3H3_KLEOX</name>
<evidence type="ECO:0000313" key="2">
    <source>
        <dbReference type="EMBL" id="QGN39161.1"/>
    </source>
</evidence>
<evidence type="ECO:0000256" key="1">
    <source>
        <dbReference type="SAM" id="SignalP"/>
    </source>
</evidence>
<dbReference type="GO" id="GO:0016020">
    <property type="term" value="C:membrane"/>
    <property type="evidence" value="ECO:0007669"/>
    <property type="project" value="InterPro"/>
</dbReference>
<keyword evidence="1" id="KW-0732">Signal</keyword>
<feature type="signal peptide" evidence="1">
    <location>
        <begin position="1"/>
        <end position="18"/>
    </location>
</feature>
<dbReference type="SUPFAM" id="SSF74653">
    <property type="entry name" value="TolA/TonB C-terminal domain"/>
    <property type="match status" value="1"/>
</dbReference>
<dbReference type="RefSeq" id="WP_154681507.1">
    <property type="nucleotide sequence ID" value="NZ_CP046115.1"/>
</dbReference>
<gene>
    <name evidence="2" type="ORF">GJ746_18500</name>
</gene>
<protein>
    <submittedName>
        <fullName evidence="2">TolA family protein</fullName>
    </submittedName>
</protein>
<dbReference type="InterPro" id="IPR014161">
    <property type="entry name" value="Tol-Pal_TolA"/>
</dbReference>
<dbReference type="Proteomes" id="UP000427108">
    <property type="component" value="Chromosome"/>
</dbReference>
<sequence>MKKILMMAIVVIFTSSCAPLRPSDCHKTTALGSCDSGRFNDDDAYGKQARAIKESIESRLSNRYGWKGKKCRIHLRFDYDGKLQSITTSEGNKQYCDALVEVAKQATFAPFTDKKIYNAFAQSRFNMQGE</sequence>
<dbReference type="EMBL" id="CP046115">
    <property type="protein sequence ID" value="QGN39161.1"/>
    <property type="molecule type" value="Genomic_DNA"/>
</dbReference>
<organism evidence="2 3">
    <name type="scientific">Klebsiella oxytoca</name>
    <dbReference type="NCBI Taxonomy" id="571"/>
    <lineage>
        <taxon>Bacteria</taxon>
        <taxon>Pseudomonadati</taxon>
        <taxon>Pseudomonadota</taxon>
        <taxon>Gammaproteobacteria</taxon>
        <taxon>Enterobacterales</taxon>
        <taxon>Enterobacteriaceae</taxon>
        <taxon>Klebsiella/Raoultella group</taxon>
        <taxon>Klebsiella</taxon>
    </lineage>
</organism>
<dbReference type="AlphaFoldDB" id="A0A6B8N3H3"/>
<dbReference type="GO" id="GO:0019534">
    <property type="term" value="F:toxin transmembrane transporter activity"/>
    <property type="evidence" value="ECO:0007669"/>
    <property type="project" value="InterPro"/>
</dbReference>
<dbReference type="GO" id="GO:0043213">
    <property type="term" value="P:bacteriocin transport"/>
    <property type="evidence" value="ECO:0007669"/>
    <property type="project" value="InterPro"/>
</dbReference>
<evidence type="ECO:0000313" key="3">
    <source>
        <dbReference type="Proteomes" id="UP000427108"/>
    </source>
</evidence>
<dbReference type="Pfam" id="PF06519">
    <property type="entry name" value="TolA"/>
    <property type="match status" value="1"/>
</dbReference>
<dbReference type="PROSITE" id="PS51257">
    <property type="entry name" value="PROKAR_LIPOPROTEIN"/>
    <property type="match status" value="1"/>
</dbReference>
<feature type="chain" id="PRO_5025450721" evidence="1">
    <location>
        <begin position="19"/>
        <end position="130"/>
    </location>
</feature>